<dbReference type="PANTHER" id="PTHR43586">
    <property type="entry name" value="CYSTEINE DESULFURASE"/>
    <property type="match status" value="1"/>
</dbReference>
<dbReference type="PANTHER" id="PTHR43586:SF8">
    <property type="entry name" value="CYSTEINE DESULFURASE 1, CHLOROPLASTIC"/>
    <property type="match status" value="1"/>
</dbReference>
<dbReference type="Proteomes" id="UP001293593">
    <property type="component" value="Unassembled WGS sequence"/>
</dbReference>
<dbReference type="AlphaFoldDB" id="A0AAE1IXT6"/>
<gene>
    <name evidence="3" type="ORF">QN277_006223</name>
</gene>
<dbReference type="InterPro" id="IPR000192">
    <property type="entry name" value="Aminotrans_V_dom"/>
</dbReference>
<dbReference type="Pfam" id="PF00266">
    <property type="entry name" value="Aminotran_5"/>
    <property type="match status" value="1"/>
</dbReference>
<dbReference type="InterPro" id="IPR015424">
    <property type="entry name" value="PyrdxlP-dep_Trfase"/>
</dbReference>
<accession>A0AAE1IXT6</accession>
<evidence type="ECO:0000259" key="2">
    <source>
        <dbReference type="Pfam" id="PF00266"/>
    </source>
</evidence>
<keyword evidence="1" id="KW-0663">Pyridoxal phosphate</keyword>
<organism evidence="3 4">
    <name type="scientific">Acacia crassicarpa</name>
    <name type="common">northern wattle</name>
    <dbReference type="NCBI Taxonomy" id="499986"/>
    <lineage>
        <taxon>Eukaryota</taxon>
        <taxon>Viridiplantae</taxon>
        <taxon>Streptophyta</taxon>
        <taxon>Embryophyta</taxon>
        <taxon>Tracheophyta</taxon>
        <taxon>Spermatophyta</taxon>
        <taxon>Magnoliopsida</taxon>
        <taxon>eudicotyledons</taxon>
        <taxon>Gunneridae</taxon>
        <taxon>Pentapetalae</taxon>
        <taxon>rosids</taxon>
        <taxon>fabids</taxon>
        <taxon>Fabales</taxon>
        <taxon>Fabaceae</taxon>
        <taxon>Caesalpinioideae</taxon>
        <taxon>mimosoid clade</taxon>
        <taxon>Acacieae</taxon>
        <taxon>Acacia</taxon>
    </lineage>
</organism>
<dbReference type="InterPro" id="IPR015421">
    <property type="entry name" value="PyrdxlP-dep_Trfase_major"/>
</dbReference>
<name>A0AAE1IXT6_9FABA</name>
<evidence type="ECO:0000313" key="4">
    <source>
        <dbReference type="Proteomes" id="UP001293593"/>
    </source>
</evidence>
<reference evidence="3" key="1">
    <citation type="submission" date="2023-10" db="EMBL/GenBank/DDBJ databases">
        <title>Chromosome-level genome of the transformable northern wattle, Acacia crassicarpa.</title>
        <authorList>
            <person name="Massaro I."/>
            <person name="Sinha N.R."/>
            <person name="Poethig S."/>
            <person name="Leichty A.R."/>
        </authorList>
    </citation>
    <scope>NUCLEOTIDE SEQUENCE</scope>
    <source>
        <strain evidence="3">Acra3RX</strain>
        <tissue evidence="3">Leaf</tissue>
    </source>
</reference>
<keyword evidence="4" id="KW-1185">Reference proteome</keyword>
<evidence type="ECO:0000256" key="1">
    <source>
        <dbReference type="ARBA" id="ARBA00022898"/>
    </source>
</evidence>
<dbReference type="Gene3D" id="3.40.640.10">
    <property type="entry name" value="Type I PLP-dependent aspartate aminotransferase-like (Major domain)"/>
    <property type="match status" value="1"/>
</dbReference>
<feature type="domain" description="Aminotransferase class V" evidence="2">
    <location>
        <begin position="2"/>
        <end position="93"/>
    </location>
</feature>
<dbReference type="EMBL" id="JAWXYG010000011">
    <property type="protein sequence ID" value="KAK4259947.1"/>
    <property type="molecule type" value="Genomic_DNA"/>
</dbReference>
<evidence type="ECO:0000313" key="3">
    <source>
        <dbReference type="EMBL" id="KAK4259947.1"/>
    </source>
</evidence>
<proteinExistence type="predicted"/>
<protein>
    <recommendedName>
        <fullName evidence="2">Aminotransferase class V domain-containing protein</fullName>
    </recommendedName>
</protein>
<sequence>MISRKTKLIVVHHVSNVLASAFSIEEIAHWAHDVRAKVLVDTCQSVPHMMVDVQSLNVDFLVASSHKMRRRTSIGFLYGKSDILSTMHHFWVSHYNFHASSVSERNN</sequence>
<comment type="caution">
    <text evidence="3">The sequence shown here is derived from an EMBL/GenBank/DDBJ whole genome shotgun (WGS) entry which is preliminary data.</text>
</comment>
<dbReference type="SUPFAM" id="SSF53383">
    <property type="entry name" value="PLP-dependent transferases"/>
    <property type="match status" value="1"/>
</dbReference>